<dbReference type="InterPro" id="IPR054339">
    <property type="entry name" value="GMT_wHTH"/>
</dbReference>
<reference evidence="2" key="1">
    <citation type="submission" date="2012-09" db="EMBL/GenBank/DDBJ databases">
        <title>Metagenomic Characterization of a Microbial Community in Wastewater Detects High Levels of Antibiotic Resistance.</title>
        <authorList>
            <person name="Abrams M."/>
            <person name="Caldwell A."/>
            <person name="Vandaei E."/>
            <person name="Lee W."/>
            <person name="Perrott J."/>
            <person name="Khan S.Y."/>
            <person name="Ta J."/>
            <person name="Romero D."/>
            <person name="Nguyen V."/>
            <person name="Pourmand N."/>
            <person name="Ouverney C.C."/>
        </authorList>
    </citation>
    <scope>NUCLEOTIDE SEQUENCE</scope>
</reference>
<organism evidence="2">
    <name type="scientific">uncultured bacterium A1Q1_fos_91</name>
    <dbReference type="NCBI Taxonomy" id="1256591"/>
    <lineage>
        <taxon>Bacteria</taxon>
        <taxon>environmental samples</taxon>
    </lineage>
</organism>
<dbReference type="EMBL" id="JX649873">
    <property type="protein sequence ID" value="AGC71477.1"/>
    <property type="molecule type" value="Genomic_DNA"/>
</dbReference>
<name>L7VR91_9BACT</name>
<evidence type="ECO:0000259" key="1">
    <source>
        <dbReference type="Pfam" id="PF22560"/>
    </source>
</evidence>
<sequence>MVDKKLDTIWDMQPHTQAKHRILQGYLGAWFQIIGTSMPKAERALYVDGFAGPGRYVGGEVGSPIVAVEAARVAAKNSKIPLRLVFIEEDRARCDHLNQALHPHRQDRERPQRLDIRDPIRGDCEEQLSRTLDRYEAKGKSFGPALVFLDQFGYSDVSLDLIRRLMSHKSCEVFTYLHADGILRFINDPAKESALTKAFGGDAWRIARTGSGNVPSTLASIYRQQLVTGANVQFVWTFAMHGDGGRLLYWLFFCTNSLKGLREMKMAMLRVDDTGDFRFSDSESPDQMILFSAAKDDAWLEDHLSAHFAGNTVTVHDVNVHVLTRTPRVHYKEALQRLEKAKRLQVVDPPAKRRAGTFAEPSMCLHFLGSTTGSLKF</sequence>
<dbReference type="InterPro" id="IPR031009">
    <property type="entry name" value="Tcm_partner"/>
</dbReference>
<dbReference type="AlphaFoldDB" id="L7VR91"/>
<dbReference type="NCBIfam" id="TIGR04474">
    <property type="entry name" value="tcm_partner"/>
    <property type="match status" value="1"/>
</dbReference>
<protein>
    <recommendedName>
        <fullName evidence="1">GMT-like wHTH domain-containing protein</fullName>
    </recommendedName>
</protein>
<feature type="domain" description="GMT-like wHTH" evidence="1">
    <location>
        <begin position="280"/>
        <end position="350"/>
    </location>
</feature>
<proteinExistence type="predicted"/>
<evidence type="ECO:0000313" key="2">
    <source>
        <dbReference type="EMBL" id="AGC71477.1"/>
    </source>
</evidence>
<accession>L7VR91</accession>
<dbReference type="Pfam" id="PF22560">
    <property type="entry name" value="GMT-wHTH"/>
    <property type="match status" value="1"/>
</dbReference>